<dbReference type="PANTHER" id="PTHR42028:SF1">
    <property type="entry name" value="YALI0E30657P"/>
    <property type="match status" value="1"/>
</dbReference>
<feature type="domain" description="DUF7137" evidence="4">
    <location>
        <begin position="110"/>
        <end position="251"/>
    </location>
</feature>
<feature type="transmembrane region" description="Helical" evidence="2">
    <location>
        <begin position="263"/>
        <end position="283"/>
    </location>
</feature>
<accession>A0A9W8YTL4</accession>
<dbReference type="EMBL" id="JAPEVB010000003">
    <property type="protein sequence ID" value="KAJ4391423.1"/>
    <property type="molecule type" value="Genomic_DNA"/>
</dbReference>
<feature type="region of interest" description="Disordered" evidence="1">
    <location>
        <begin position="38"/>
        <end position="110"/>
    </location>
</feature>
<evidence type="ECO:0000256" key="2">
    <source>
        <dbReference type="SAM" id="Phobius"/>
    </source>
</evidence>
<feature type="signal peptide" evidence="3">
    <location>
        <begin position="1"/>
        <end position="19"/>
    </location>
</feature>
<comment type="caution">
    <text evidence="5">The sequence shown here is derived from an EMBL/GenBank/DDBJ whole genome shotgun (WGS) entry which is preliminary data.</text>
</comment>
<keyword evidence="3" id="KW-0732">Signal</keyword>
<evidence type="ECO:0000313" key="5">
    <source>
        <dbReference type="EMBL" id="KAJ4391423.1"/>
    </source>
</evidence>
<feature type="compositionally biased region" description="Low complexity" evidence="1">
    <location>
        <begin position="40"/>
        <end position="109"/>
    </location>
</feature>
<sequence length="286" mass="29719">MRPSHVTTLILSLTPLASAFPWPRWLPEIEAIVVRRQDPTSTSSATATQTSTSSAASSTATDGTSTSSGTAKTTGTGTVTGSSSSGTSDASSSGTDTASSDSNSTTTADQNGSAVIKYPVTTLTSAIYKIGDYVTFKWNYTELTASPTAVNVIASASTSSLGASTWTLTSNMTFETEAAFTWDTAAFQTQALQDQKPLLVEMYTLYIYDAESAAVTATAGYGSLTGNAALTFGLYTGQAYTPLASGWVCGTCSAALSSNERQALGLLFTMFGVTVLSFTWFVTGLW</sequence>
<protein>
    <recommendedName>
        <fullName evidence="4">DUF7137 domain-containing protein</fullName>
    </recommendedName>
</protein>
<proteinExistence type="predicted"/>
<evidence type="ECO:0000313" key="6">
    <source>
        <dbReference type="Proteomes" id="UP001140453"/>
    </source>
</evidence>
<dbReference type="OrthoDB" id="2435509at2759"/>
<keyword evidence="2" id="KW-0812">Transmembrane</keyword>
<dbReference type="AlphaFoldDB" id="A0A9W8YTL4"/>
<gene>
    <name evidence="5" type="ORF">N0V93_005040</name>
</gene>
<keyword evidence="2" id="KW-1133">Transmembrane helix</keyword>
<keyword evidence="6" id="KW-1185">Reference proteome</keyword>
<evidence type="ECO:0000256" key="1">
    <source>
        <dbReference type="SAM" id="MobiDB-lite"/>
    </source>
</evidence>
<reference evidence="5" key="1">
    <citation type="submission" date="2022-10" db="EMBL/GenBank/DDBJ databases">
        <title>Tapping the CABI collections for fungal endophytes: first genome assemblies for Collariella, Neodidymelliopsis, Ascochyta clinopodiicola, Didymella pomorum, Didymosphaeria variabile, Neocosmospora piperis and Neocucurbitaria cava.</title>
        <authorList>
            <person name="Hill R."/>
        </authorList>
    </citation>
    <scope>NUCLEOTIDE SEQUENCE</scope>
    <source>
        <strain evidence="5">IMI 355082</strain>
    </source>
</reference>
<dbReference type="Pfam" id="PF23585">
    <property type="entry name" value="DUF7137"/>
    <property type="match status" value="1"/>
</dbReference>
<evidence type="ECO:0000259" key="4">
    <source>
        <dbReference type="Pfam" id="PF23585"/>
    </source>
</evidence>
<keyword evidence="2" id="KW-0472">Membrane</keyword>
<dbReference type="Proteomes" id="UP001140453">
    <property type="component" value="Unassembled WGS sequence"/>
</dbReference>
<dbReference type="InterPro" id="IPR055561">
    <property type="entry name" value="DUF7137"/>
</dbReference>
<organism evidence="5 6">
    <name type="scientific">Gnomoniopsis smithogilvyi</name>
    <dbReference type="NCBI Taxonomy" id="1191159"/>
    <lineage>
        <taxon>Eukaryota</taxon>
        <taxon>Fungi</taxon>
        <taxon>Dikarya</taxon>
        <taxon>Ascomycota</taxon>
        <taxon>Pezizomycotina</taxon>
        <taxon>Sordariomycetes</taxon>
        <taxon>Sordariomycetidae</taxon>
        <taxon>Diaporthales</taxon>
        <taxon>Gnomoniaceae</taxon>
        <taxon>Gnomoniopsis</taxon>
    </lineage>
</organism>
<dbReference type="PANTHER" id="PTHR42028">
    <property type="entry name" value="CHROMOSOME 1, WHOLE GENOME SHOTGUN SEQUENCE"/>
    <property type="match status" value="1"/>
</dbReference>
<feature type="chain" id="PRO_5040775922" description="DUF7137 domain-containing protein" evidence="3">
    <location>
        <begin position="20"/>
        <end position="286"/>
    </location>
</feature>
<name>A0A9W8YTL4_9PEZI</name>
<evidence type="ECO:0000256" key="3">
    <source>
        <dbReference type="SAM" id="SignalP"/>
    </source>
</evidence>